<proteinExistence type="predicted"/>
<accession>A0AAV3X8E8</accession>
<dbReference type="Proteomes" id="UP001050975">
    <property type="component" value="Unassembled WGS sequence"/>
</dbReference>
<comment type="caution">
    <text evidence="1">The sequence shown here is derived from an EMBL/GenBank/DDBJ whole genome shotgun (WGS) entry which is preliminary data.</text>
</comment>
<dbReference type="EMBL" id="BLAY01000030">
    <property type="protein sequence ID" value="GET37561.1"/>
    <property type="molecule type" value="Genomic_DNA"/>
</dbReference>
<gene>
    <name evidence="1" type="ORF">MiSe_23150</name>
</gene>
<protein>
    <submittedName>
        <fullName evidence="1">Uncharacterized protein</fullName>
    </submittedName>
</protein>
<organism evidence="1 2">
    <name type="scientific">Microseira wollei NIES-4236</name>
    <dbReference type="NCBI Taxonomy" id="2530354"/>
    <lineage>
        <taxon>Bacteria</taxon>
        <taxon>Bacillati</taxon>
        <taxon>Cyanobacteriota</taxon>
        <taxon>Cyanophyceae</taxon>
        <taxon>Oscillatoriophycideae</taxon>
        <taxon>Aerosakkonematales</taxon>
        <taxon>Aerosakkonemataceae</taxon>
        <taxon>Microseira</taxon>
    </lineage>
</organism>
<evidence type="ECO:0000313" key="2">
    <source>
        <dbReference type="Proteomes" id="UP001050975"/>
    </source>
</evidence>
<dbReference type="AlphaFoldDB" id="A0AAV3X8E8"/>
<name>A0AAV3X8E8_9CYAN</name>
<dbReference type="RefSeq" id="WP_226579252.1">
    <property type="nucleotide sequence ID" value="NZ_BLAY01000030.1"/>
</dbReference>
<sequence length="92" mass="10090">MINIVCRGTAAENLRVNGKAYLCRAPTKIVDTIENFSNSDATVNDIIADCTRMRYTFVCVAAPLRVPLHKRSDNAFPHAAASRCISAIIFTC</sequence>
<reference evidence="1" key="1">
    <citation type="submission" date="2019-10" db="EMBL/GenBank/DDBJ databases">
        <title>Draft genome sequece of Microseira wollei NIES-4236.</title>
        <authorList>
            <person name="Yamaguchi H."/>
            <person name="Suzuki S."/>
            <person name="Kawachi M."/>
        </authorList>
    </citation>
    <scope>NUCLEOTIDE SEQUENCE</scope>
    <source>
        <strain evidence="1">NIES-4236</strain>
    </source>
</reference>
<evidence type="ECO:0000313" key="1">
    <source>
        <dbReference type="EMBL" id="GET37561.1"/>
    </source>
</evidence>
<keyword evidence="2" id="KW-1185">Reference proteome</keyword>